<comment type="caution">
    <text evidence="18">The sequence shown here is derived from an EMBL/GenBank/DDBJ whole genome shotgun (WGS) entry which is preliminary data.</text>
</comment>
<feature type="compositionally biased region" description="Pro residues" evidence="15">
    <location>
        <begin position="624"/>
        <end position="639"/>
    </location>
</feature>
<dbReference type="InterPro" id="IPR005821">
    <property type="entry name" value="Ion_trans_dom"/>
</dbReference>
<keyword evidence="6 16" id="KW-0812">Transmembrane</keyword>
<evidence type="ECO:0000256" key="15">
    <source>
        <dbReference type="SAM" id="MobiDB-lite"/>
    </source>
</evidence>
<evidence type="ECO:0000256" key="7">
    <source>
        <dbReference type="ARBA" id="ARBA00022737"/>
    </source>
</evidence>
<dbReference type="FunFam" id="1.20.120.350:FF:000020">
    <property type="entry name" value="Voltage-dependent L-type calcium channel subunit alpha"/>
    <property type="match status" value="1"/>
</dbReference>
<feature type="transmembrane region" description="Helical" evidence="16">
    <location>
        <begin position="168"/>
        <end position="187"/>
    </location>
</feature>
<dbReference type="GO" id="GO:0005891">
    <property type="term" value="C:voltage-gated calcium channel complex"/>
    <property type="evidence" value="ECO:0007669"/>
    <property type="project" value="TreeGrafter"/>
</dbReference>
<keyword evidence="14" id="KW-0407">Ion channel</keyword>
<feature type="domain" description="EF-hand" evidence="17">
    <location>
        <begin position="400"/>
        <end position="435"/>
    </location>
</feature>
<evidence type="ECO:0000256" key="8">
    <source>
        <dbReference type="ARBA" id="ARBA00022837"/>
    </source>
</evidence>
<keyword evidence="10 16" id="KW-1133">Transmembrane helix</keyword>
<keyword evidence="7" id="KW-0677">Repeat</keyword>
<dbReference type="Gene3D" id="1.10.287.70">
    <property type="match status" value="2"/>
</dbReference>
<dbReference type="Gene3D" id="1.20.120.350">
    <property type="entry name" value="Voltage-gated potassium channels. Chain C"/>
    <property type="match status" value="1"/>
</dbReference>
<keyword evidence="3" id="KW-0597">Phosphoprotein</keyword>
<keyword evidence="4" id="KW-0109">Calcium transport</keyword>
<evidence type="ECO:0000256" key="4">
    <source>
        <dbReference type="ARBA" id="ARBA00022568"/>
    </source>
</evidence>
<gene>
    <name evidence="18" type="ORF">ANANG_G00254990</name>
</gene>
<dbReference type="AlphaFoldDB" id="A0A9D3RN65"/>
<keyword evidence="5" id="KW-0107">Calcium channel</keyword>
<name>A0A9D3RN65_ANGAN</name>
<evidence type="ECO:0000256" key="2">
    <source>
        <dbReference type="ARBA" id="ARBA00022448"/>
    </source>
</evidence>
<keyword evidence="12 16" id="KW-0472">Membrane</keyword>
<keyword evidence="19" id="KW-1185">Reference proteome</keyword>
<evidence type="ECO:0000313" key="19">
    <source>
        <dbReference type="Proteomes" id="UP001044222"/>
    </source>
</evidence>
<feature type="transmembrane region" description="Helical" evidence="16">
    <location>
        <begin position="136"/>
        <end position="156"/>
    </location>
</feature>
<keyword evidence="8" id="KW-0106">Calcium</keyword>
<keyword evidence="2" id="KW-0813">Transport</keyword>
<dbReference type="Pfam" id="PF08763">
    <property type="entry name" value="Ca_chan_IQ"/>
    <property type="match status" value="1"/>
</dbReference>
<dbReference type="Gene3D" id="6.10.250.2180">
    <property type="match status" value="1"/>
</dbReference>
<protein>
    <recommendedName>
        <fullName evidence="17">EF-hand domain-containing protein</fullName>
    </recommendedName>
</protein>
<evidence type="ECO:0000256" key="3">
    <source>
        <dbReference type="ARBA" id="ARBA00022553"/>
    </source>
</evidence>
<dbReference type="FunFam" id="1.10.238.10:FF:000418">
    <property type="entry name" value="Voltage-dependent L-type calcium channel subunit alpha"/>
    <property type="match status" value="1"/>
</dbReference>
<feature type="transmembrane region" description="Helical" evidence="16">
    <location>
        <begin position="269"/>
        <end position="287"/>
    </location>
</feature>
<dbReference type="InterPro" id="IPR050599">
    <property type="entry name" value="VDCC_alpha-1_subunit"/>
</dbReference>
<keyword evidence="9" id="KW-0851">Voltage-gated channel</keyword>
<dbReference type="Proteomes" id="UP001044222">
    <property type="component" value="Chromosome 14"/>
</dbReference>
<feature type="compositionally biased region" description="Basic and acidic residues" evidence="15">
    <location>
        <begin position="596"/>
        <end position="617"/>
    </location>
</feature>
<accession>A0A9D3RN65</accession>
<evidence type="ECO:0000256" key="13">
    <source>
        <dbReference type="ARBA" id="ARBA00023180"/>
    </source>
</evidence>
<dbReference type="GO" id="GO:0098703">
    <property type="term" value="P:calcium ion import across plasma membrane"/>
    <property type="evidence" value="ECO:0007669"/>
    <property type="project" value="TreeGrafter"/>
</dbReference>
<dbReference type="InterPro" id="IPR027359">
    <property type="entry name" value="Volt_channel_dom_sf"/>
</dbReference>
<dbReference type="PROSITE" id="PS50222">
    <property type="entry name" value="EF_HAND_2"/>
    <property type="match status" value="1"/>
</dbReference>
<dbReference type="Pfam" id="PF00520">
    <property type="entry name" value="Ion_trans"/>
    <property type="match status" value="2"/>
</dbReference>
<feature type="compositionally biased region" description="Acidic residues" evidence="15">
    <location>
        <begin position="580"/>
        <end position="595"/>
    </location>
</feature>
<dbReference type="EMBL" id="JAFIRN010000014">
    <property type="protein sequence ID" value="KAG5836460.1"/>
    <property type="molecule type" value="Genomic_DNA"/>
</dbReference>
<keyword evidence="11" id="KW-0406">Ion transport</keyword>
<comment type="subcellular location">
    <subcellularLocation>
        <location evidence="1">Membrane</location>
        <topology evidence="1">Multi-pass membrane protein</topology>
    </subcellularLocation>
</comment>
<evidence type="ECO:0000313" key="18">
    <source>
        <dbReference type="EMBL" id="KAG5836460.1"/>
    </source>
</evidence>
<keyword evidence="13" id="KW-0325">Glycoprotein</keyword>
<evidence type="ECO:0000256" key="11">
    <source>
        <dbReference type="ARBA" id="ARBA00023065"/>
    </source>
</evidence>
<sequence>MKERVWYNSDFNFDNVLMGMMALYTVSTFEGWPVILYQAIDANAENKGPIYNYRVDISIFFIVYIIVIAFFMMNIFVGFVIITFREQGEQEYKNCELDKNQRQCIYYALKSQPIKVYIPKNPTQFKFWSIVNSSGFEYIMFVLILLNTVTLAVQHYEQSKLFNFVMDILNMAFTGLFTVEMVLKLLALRFRHYFMDAWNSFDALIVVGSVVDIVVSEFSGGGHEGEGEESSRVSITFFRLFRVMRLVKLLNKGEGIRTLLWSFVKSLQALPYVALLIAMIFFIYAVIGMQTFGKVALLDNTDINRNTNFQTFPQAVLVLFRCATGEAWQEIMLGCLPGKRCDPESDYEPGEEFTCGSNFAYLYFISFFMLCAFLIINLFVAVIMDNFDYLTRDWSILGPHHLDEFKRIWSEYDPEASGRIKHLDVVALLRRIQPPLGFGKLCPHRVACRRLVAMNMPLNTDGTVKFNATLFALVRTALKIKTEGPVVQENEELRIIIKKIWKRTKAKTLDEVIPPPEEEEVTVGRFYASFLIQDYFRKFRKRKLALKKKNKSSALQAGLRTLQDLAPEMRLALTCDLEEEEEEDVVLDMEDEDDETFYKNESDFVGHSEYPSPDKMDPGSPGLPFTPIPPSTPPPPPQSHPQKLPLQRTCPTGQ</sequence>
<dbReference type="SUPFAM" id="SSF81324">
    <property type="entry name" value="Voltage-gated potassium channels"/>
    <property type="match status" value="1"/>
</dbReference>
<dbReference type="PANTHER" id="PTHR45628:SF2">
    <property type="entry name" value="VOLTAGE-DEPENDENT L-TYPE CALCIUM CHANNEL SUBUNIT ALPHA-1F"/>
    <property type="match status" value="1"/>
</dbReference>
<dbReference type="PANTHER" id="PTHR45628">
    <property type="entry name" value="VOLTAGE-DEPENDENT CALCIUM CHANNEL TYPE A SUBUNIT ALPHA-1"/>
    <property type="match status" value="1"/>
</dbReference>
<dbReference type="InterPro" id="IPR031649">
    <property type="entry name" value="GPHH_dom"/>
</dbReference>
<evidence type="ECO:0000256" key="1">
    <source>
        <dbReference type="ARBA" id="ARBA00004141"/>
    </source>
</evidence>
<evidence type="ECO:0000256" key="14">
    <source>
        <dbReference type="ARBA" id="ARBA00023303"/>
    </source>
</evidence>
<evidence type="ECO:0000259" key="17">
    <source>
        <dbReference type="PROSITE" id="PS50222"/>
    </source>
</evidence>
<evidence type="ECO:0000256" key="6">
    <source>
        <dbReference type="ARBA" id="ARBA00022692"/>
    </source>
</evidence>
<dbReference type="Pfam" id="PF16905">
    <property type="entry name" value="GPHH"/>
    <property type="match status" value="1"/>
</dbReference>
<evidence type="ECO:0000256" key="9">
    <source>
        <dbReference type="ARBA" id="ARBA00022882"/>
    </source>
</evidence>
<dbReference type="GO" id="GO:0005509">
    <property type="term" value="F:calcium ion binding"/>
    <property type="evidence" value="ECO:0007669"/>
    <property type="project" value="InterPro"/>
</dbReference>
<feature type="transmembrane region" description="Helical" evidence="16">
    <location>
        <begin position="21"/>
        <end position="40"/>
    </location>
</feature>
<evidence type="ECO:0000256" key="10">
    <source>
        <dbReference type="ARBA" id="ARBA00022989"/>
    </source>
</evidence>
<evidence type="ECO:0000256" key="5">
    <source>
        <dbReference type="ARBA" id="ARBA00022673"/>
    </source>
</evidence>
<reference evidence="18" key="1">
    <citation type="submission" date="2021-01" db="EMBL/GenBank/DDBJ databases">
        <title>A chromosome-scale assembly of European eel, Anguilla anguilla.</title>
        <authorList>
            <person name="Henkel C."/>
            <person name="Jong-Raadsen S.A."/>
            <person name="Dufour S."/>
            <person name="Weltzien F.-A."/>
            <person name="Palstra A.P."/>
            <person name="Pelster B."/>
            <person name="Spaink H.P."/>
            <person name="Van Den Thillart G.E."/>
            <person name="Jansen H."/>
            <person name="Zahm M."/>
            <person name="Klopp C."/>
            <person name="Cedric C."/>
            <person name="Louis A."/>
            <person name="Berthelot C."/>
            <person name="Parey E."/>
            <person name="Roest Crollius H."/>
            <person name="Montfort J."/>
            <person name="Robinson-Rechavi M."/>
            <person name="Bucao C."/>
            <person name="Bouchez O."/>
            <person name="Gislard M."/>
            <person name="Lluch J."/>
            <person name="Milhes M."/>
            <person name="Lampietro C."/>
            <person name="Lopez Roques C."/>
            <person name="Donnadieu C."/>
            <person name="Braasch I."/>
            <person name="Desvignes T."/>
            <person name="Postlethwait J."/>
            <person name="Bobe J."/>
            <person name="Guiguen Y."/>
            <person name="Dirks R."/>
        </authorList>
    </citation>
    <scope>NUCLEOTIDE SEQUENCE</scope>
    <source>
        <strain evidence="18">Tag_6206</strain>
        <tissue evidence="18">Liver</tissue>
    </source>
</reference>
<dbReference type="InterPro" id="IPR014873">
    <property type="entry name" value="VDCC_a1su_IQ"/>
</dbReference>
<dbReference type="GO" id="GO:0008331">
    <property type="term" value="F:high voltage-gated calcium channel activity"/>
    <property type="evidence" value="ECO:0007669"/>
    <property type="project" value="TreeGrafter"/>
</dbReference>
<dbReference type="FunFam" id="1.10.287.70:FF:000009">
    <property type="entry name" value="Voltage-dependent L-type calcium channel subunit alpha"/>
    <property type="match status" value="1"/>
</dbReference>
<feature type="transmembrane region" description="Helical" evidence="16">
    <location>
        <begin position="60"/>
        <end position="84"/>
    </location>
</feature>
<proteinExistence type="predicted"/>
<dbReference type="InterPro" id="IPR002048">
    <property type="entry name" value="EF_hand_dom"/>
</dbReference>
<organism evidence="18 19">
    <name type="scientific">Anguilla anguilla</name>
    <name type="common">European freshwater eel</name>
    <name type="synonym">Muraena anguilla</name>
    <dbReference type="NCBI Taxonomy" id="7936"/>
    <lineage>
        <taxon>Eukaryota</taxon>
        <taxon>Metazoa</taxon>
        <taxon>Chordata</taxon>
        <taxon>Craniata</taxon>
        <taxon>Vertebrata</taxon>
        <taxon>Euteleostomi</taxon>
        <taxon>Actinopterygii</taxon>
        <taxon>Neopterygii</taxon>
        <taxon>Teleostei</taxon>
        <taxon>Anguilliformes</taxon>
        <taxon>Anguillidae</taxon>
        <taxon>Anguilla</taxon>
    </lineage>
</organism>
<feature type="transmembrane region" description="Helical" evidence="16">
    <location>
        <begin position="360"/>
        <end position="384"/>
    </location>
</feature>
<evidence type="ECO:0000256" key="12">
    <source>
        <dbReference type="ARBA" id="ARBA00023136"/>
    </source>
</evidence>
<evidence type="ECO:0000256" key="16">
    <source>
        <dbReference type="SAM" id="Phobius"/>
    </source>
</evidence>
<dbReference type="SMART" id="SM01062">
    <property type="entry name" value="Ca_chan_IQ"/>
    <property type="match status" value="1"/>
</dbReference>
<feature type="region of interest" description="Disordered" evidence="15">
    <location>
        <begin position="580"/>
        <end position="654"/>
    </location>
</feature>